<organism evidence="8 9">
    <name type="scientific">Kribbella pittospori</name>
    <dbReference type="NCBI Taxonomy" id="722689"/>
    <lineage>
        <taxon>Bacteria</taxon>
        <taxon>Bacillati</taxon>
        <taxon>Actinomycetota</taxon>
        <taxon>Actinomycetes</taxon>
        <taxon>Propionibacteriales</taxon>
        <taxon>Kribbellaceae</taxon>
        <taxon>Kribbella</taxon>
    </lineage>
</organism>
<dbReference type="InterPro" id="IPR011701">
    <property type="entry name" value="MFS"/>
</dbReference>
<dbReference type="PROSITE" id="PS50850">
    <property type="entry name" value="MFS"/>
    <property type="match status" value="1"/>
</dbReference>
<dbReference type="Gene3D" id="1.20.1250.20">
    <property type="entry name" value="MFS general substrate transporter like domains"/>
    <property type="match status" value="1"/>
</dbReference>
<proteinExistence type="predicted"/>
<dbReference type="InterPro" id="IPR020846">
    <property type="entry name" value="MFS_dom"/>
</dbReference>
<evidence type="ECO:0000259" key="7">
    <source>
        <dbReference type="PROSITE" id="PS50850"/>
    </source>
</evidence>
<evidence type="ECO:0000256" key="4">
    <source>
        <dbReference type="ARBA" id="ARBA00022989"/>
    </source>
</evidence>
<dbReference type="GO" id="GO:0005886">
    <property type="term" value="C:plasma membrane"/>
    <property type="evidence" value="ECO:0007669"/>
    <property type="project" value="UniProtKB-SubCell"/>
</dbReference>
<accession>A0A4R0KY00</accession>
<sequence>MNPKSCTVARVADRTSPSLWRNRDYLSWWTGTAFSVLGSNVSVVAFPLLVVFGTGSVFGAGVIAAAGRIGLLITTLWGGALADRVSRRLILVGVPLVQAVLMAGVTITIWTGHVWIPVLGAIGLVAGLLVGVASGAELPALRRIVPREQFAARAAQEQGLHQAAQLIASPLAALLYTLARWLPFALDAVTFLLGSLFSALVRRPLGPEPRSDESGRRPSFLADVRGGLRVVRRTPFLRYTMVWVAVTNMVGNSFLLLLIVLLKERGAGPRTIGVINSMVLVGGLLGAVLAGRILERVGSRRVFLIGGWVYVVTLALAAVSPQQWQIALVAALFVFASVPTVSVWEAYLASLVPDEFVGRVGSVANFAAQSLVWLGLLLVGLLVDHLGATVGVLCYAALLVPFAVCNLFARSLAVLSTPLAQVQEVDVT</sequence>
<feature type="transmembrane region" description="Helical" evidence="6">
    <location>
        <begin position="116"/>
        <end position="138"/>
    </location>
</feature>
<comment type="subcellular location">
    <subcellularLocation>
        <location evidence="1">Cell membrane</location>
        <topology evidence="1">Multi-pass membrane protein</topology>
    </subcellularLocation>
</comment>
<evidence type="ECO:0000256" key="3">
    <source>
        <dbReference type="ARBA" id="ARBA00022692"/>
    </source>
</evidence>
<evidence type="ECO:0000313" key="9">
    <source>
        <dbReference type="Proteomes" id="UP000291144"/>
    </source>
</evidence>
<evidence type="ECO:0000256" key="1">
    <source>
        <dbReference type="ARBA" id="ARBA00004651"/>
    </source>
</evidence>
<feature type="domain" description="Major facilitator superfamily (MFS) profile" evidence="7">
    <location>
        <begin position="1"/>
        <end position="421"/>
    </location>
</feature>
<dbReference type="PANTHER" id="PTHR23513">
    <property type="entry name" value="INTEGRAL MEMBRANE EFFLUX PROTEIN-RELATED"/>
    <property type="match status" value="1"/>
</dbReference>
<dbReference type="CDD" id="cd06173">
    <property type="entry name" value="MFS_MefA_like"/>
    <property type="match status" value="1"/>
</dbReference>
<evidence type="ECO:0000256" key="2">
    <source>
        <dbReference type="ARBA" id="ARBA00022475"/>
    </source>
</evidence>
<gene>
    <name evidence="8" type="ORF">E0H73_12525</name>
</gene>
<keyword evidence="5 6" id="KW-0472">Membrane</keyword>
<dbReference type="GO" id="GO:0022857">
    <property type="term" value="F:transmembrane transporter activity"/>
    <property type="evidence" value="ECO:0007669"/>
    <property type="project" value="InterPro"/>
</dbReference>
<name>A0A4R0KY00_9ACTN</name>
<feature type="transmembrane region" description="Helical" evidence="6">
    <location>
        <begin position="302"/>
        <end position="320"/>
    </location>
</feature>
<dbReference type="Proteomes" id="UP000291144">
    <property type="component" value="Unassembled WGS sequence"/>
</dbReference>
<keyword evidence="4 6" id="KW-1133">Transmembrane helix</keyword>
<comment type="caution">
    <text evidence="8">The sequence shown here is derived from an EMBL/GenBank/DDBJ whole genome shotgun (WGS) entry which is preliminary data.</text>
</comment>
<keyword evidence="9" id="KW-1185">Reference proteome</keyword>
<dbReference type="Pfam" id="PF07690">
    <property type="entry name" value="MFS_1"/>
    <property type="match status" value="1"/>
</dbReference>
<reference evidence="8 9" key="1">
    <citation type="submission" date="2019-02" db="EMBL/GenBank/DDBJ databases">
        <title>Kribbella capetownensis sp. nov. and Kribbella speibonae sp. nov., isolated from soil.</title>
        <authorList>
            <person name="Curtis S.M."/>
            <person name="Norton I."/>
            <person name="Everest G.J."/>
            <person name="Meyers P.R."/>
        </authorList>
    </citation>
    <scope>NUCLEOTIDE SEQUENCE [LARGE SCALE GENOMIC DNA]</scope>
    <source>
        <strain evidence="8 9">NRRL B-24813</strain>
    </source>
</reference>
<dbReference type="AlphaFoldDB" id="A0A4R0KY00"/>
<feature type="transmembrane region" description="Helical" evidence="6">
    <location>
        <begin position="26"/>
        <end position="51"/>
    </location>
</feature>
<dbReference type="EMBL" id="SJKB01000003">
    <property type="protein sequence ID" value="TCC63278.1"/>
    <property type="molecule type" value="Genomic_DNA"/>
</dbReference>
<feature type="transmembrane region" description="Helical" evidence="6">
    <location>
        <begin position="326"/>
        <end position="348"/>
    </location>
</feature>
<dbReference type="PANTHER" id="PTHR23513:SF11">
    <property type="entry name" value="STAPHYLOFERRIN A TRANSPORTER"/>
    <property type="match status" value="1"/>
</dbReference>
<feature type="transmembrane region" description="Helical" evidence="6">
    <location>
        <begin position="388"/>
        <end position="409"/>
    </location>
</feature>
<keyword evidence="2" id="KW-1003">Cell membrane</keyword>
<dbReference type="SUPFAM" id="SSF103473">
    <property type="entry name" value="MFS general substrate transporter"/>
    <property type="match status" value="1"/>
</dbReference>
<keyword evidence="3 6" id="KW-0812">Transmembrane</keyword>
<dbReference type="InterPro" id="IPR036259">
    <property type="entry name" value="MFS_trans_sf"/>
</dbReference>
<feature type="transmembrane region" description="Helical" evidence="6">
    <location>
        <begin position="272"/>
        <end position="290"/>
    </location>
</feature>
<feature type="transmembrane region" description="Helical" evidence="6">
    <location>
        <begin position="360"/>
        <end position="382"/>
    </location>
</feature>
<feature type="transmembrane region" description="Helical" evidence="6">
    <location>
        <begin position="239"/>
        <end position="260"/>
    </location>
</feature>
<evidence type="ECO:0000313" key="8">
    <source>
        <dbReference type="EMBL" id="TCC63278.1"/>
    </source>
</evidence>
<evidence type="ECO:0000256" key="6">
    <source>
        <dbReference type="SAM" id="Phobius"/>
    </source>
</evidence>
<feature type="transmembrane region" description="Helical" evidence="6">
    <location>
        <begin position="89"/>
        <end position="110"/>
    </location>
</feature>
<protein>
    <submittedName>
        <fullName evidence="8">MFS transporter</fullName>
    </submittedName>
</protein>
<feature type="transmembrane region" description="Helical" evidence="6">
    <location>
        <begin position="57"/>
        <end position="77"/>
    </location>
</feature>
<evidence type="ECO:0000256" key="5">
    <source>
        <dbReference type="ARBA" id="ARBA00023136"/>
    </source>
</evidence>
<dbReference type="OrthoDB" id="9815525at2"/>